<dbReference type="SUPFAM" id="SSF47336">
    <property type="entry name" value="ACP-like"/>
    <property type="match status" value="1"/>
</dbReference>
<keyword evidence="1" id="KW-0596">Phosphopantetheine</keyword>
<dbReference type="STRING" id="1440053.GCA_000718095_04080"/>
<dbReference type="InterPro" id="IPR013120">
    <property type="entry name" value="FAR_NAD-bd"/>
</dbReference>
<dbReference type="Pfam" id="PF00501">
    <property type="entry name" value="AMP-binding"/>
    <property type="match status" value="1"/>
</dbReference>
<evidence type="ECO:0000313" key="8">
    <source>
        <dbReference type="Proteomes" id="UP000245992"/>
    </source>
</evidence>
<evidence type="ECO:0000259" key="6">
    <source>
        <dbReference type="Pfam" id="PF07993"/>
    </source>
</evidence>
<dbReference type="Gene3D" id="1.10.1200.10">
    <property type="entry name" value="ACP-like"/>
    <property type="match status" value="1"/>
</dbReference>
<feature type="region of interest" description="Disordered" evidence="3">
    <location>
        <begin position="1"/>
        <end position="60"/>
    </location>
</feature>
<dbReference type="Pfam" id="PF07993">
    <property type="entry name" value="NAD_binding_4"/>
    <property type="match status" value="1"/>
</dbReference>
<accession>A0A2T7SMK6</accession>
<dbReference type="InterPro" id="IPR020845">
    <property type="entry name" value="AMP-binding_CS"/>
</dbReference>
<dbReference type="InterPro" id="IPR036736">
    <property type="entry name" value="ACP-like_sf"/>
</dbReference>
<dbReference type="SUPFAM" id="SSF56801">
    <property type="entry name" value="Acetyl-CoA synthetase-like"/>
    <property type="match status" value="1"/>
</dbReference>
<dbReference type="EMBL" id="AZSP01000395">
    <property type="protein sequence ID" value="PVE04155.1"/>
    <property type="molecule type" value="Genomic_DNA"/>
</dbReference>
<feature type="compositionally biased region" description="Basic and acidic residues" evidence="3">
    <location>
        <begin position="548"/>
        <end position="571"/>
    </location>
</feature>
<feature type="domain" description="AMP-dependent synthetase/ligase" evidence="4">
    <location>
        <begin position="68"/>
        <end position="416"/>
    </location>
</feature>
<comment type="caution">
    <text evidence="7">The sequence shown here is derived from an EMBL/GenBank/DDBJ whole genome shotgun (WGS) entry which is preliminary data.</text>
</comment>
<dbReference type="InterPro" id="IPR010071">
    <property type="entry name" value="AA_adenyl_dom"/>
</dbReference>
<dbReference type="InterPro" id="IPR000873">
    <property type="entry name" value="AMP-dep_synth/lig_dom"/>
</dbReference>
<dbReference type="SUPFAM" id="SSF51735">
    <property type="entry name" value="NAD(P)-binding Rossmann-fold domains"/>
    <property type="match status" value="1"/>
</dbReference>
<dbReference type="Gene3D" id="3.40.50.720">
    <property type="entry name" value="NAD(P)-binding Rossmann-like Domain"/>
    <property type="match status" value="1"/>
</dbReference>
<organism evidence="7 8">
    <name type="scientific">Streptomyces scopuliridis RB72</name>
    <dbReference type="NCBI Taxonomy" id="1440053"/>
    <lineage>
        <taxon>Bacteria</taxon>
        <taxon>Bacillati</taxon>
        <taxon>Actinomycetota</taxon>
        <taxon>Actinomycetes</taxon>
        <taxon>Kitasatosporales</taxon>
        <taxon>Streptomycetaceae</taxon>
        <taxon>Streptomyces</taxon>
    </lineage>
</organism>
<feature type="compositionally biased region" description="Basic and acidic residues" evidence="3">
    <location>
        <begin position="1"/>
        <end position="15"/>
    </location>
</feature>
<gene>
    <name evidence="7" type="ORF">Y717_13895</name>
</gene>
<dbReference type="InterPro" id="IPR036291">
    <property type="entry name" value="NAD(P)-bd_dom_sf"/>
</dbReference>
<dbReference type="PANTHER" id="PTHR44845:SF6">
    <property type="entry name" value="BETA-ALANINE-ACTIVATING ENZYME"/>
    <property type="match status" value="1"/>
</dbReference>
<keyword evidence="8" id="KW-1185">Reference proteome</keyword>
<dbReference type="InterPro" id="IPR010080">
    <property type="entry name" value="Thioester_reductase-like_dom"/>
</dbReference>
<proteinExistence type="predicted"/>
<dbReference type="Pfam" id="PF00550">
    <property type="entry name" value="PP-binding"/>
    <property type="match status" value="1"/>
</dbReference>
<dbReference type="AlphaFoldDB" id="A0A2T7SMK6"/>
<evidence type="ECO:0000259" key="5">
    <source>
        <dbReference type="Pfam" id="PF00550"/>
    </source>
</evidence>
<evidence type="ECO:0008006" key="9">
    <source>
        <dbReference type="Google" id="ProtNLM"/>
    </source>
</evidence>
<dbReference type="OrthoDB" id="2472181at2"/>
<feature type="domain" description="Thioester reductase (TE)" evidence="6">
    <location>
        <begin position="715"/>
        <end position="951"/>
    </location>
</feature>
<evidence type="ECO:0000256" key="2">
    <source>
        <dbReference type="ARBA" id="ARBA00022553"/>
    </source>
</evidence>
<feature type="region of interest" description="Disordered" evidence="3">
    <location>
        <begin position="548"/>
        <end position="589"/>
    </location>
</feature>
<reference evidence="7 8" key="1">
    <citation type="submission" date="2013-12" db="EMBL/GenBank/DDBJ databases">
        <title>Annotated genome of Streptomyces scopuliridis.</title>
        <authorList>
            <person name="Olson J.B."/>
        </authorList>
    </citation>
    <scope>NUCLEOTIDE SEQUENCE [LARGE SCALE GENOMIC DNA]</scope>
    <source>
        <strain evidence="7 8">RB72</strain>
    </source>
</reference>
<keyword evidence="2" id="KW-0597">Phosphoprotein</keyword>
<evidence type="ECO:0000256" key="1">
    <source>
        <dbReference type="ARBA" id="ARBA00022450"/>
    </source>
</evidence>
<dbReference type="NCBIfam" id="TIGR01746">
    <property type="entry name" value="Thioester-redct"/>
    <property type="match status" value="1"/>
</dbReference>
<dbReference type="Gene3D" id="3.30.300.30">
    <property type="match status" value="1"/>
</dbReference>
<dbReference type="PIRSF" id="PIRSF001617">
    <property type="entry name" value="Alpha-AR"/>
    <property type="match status" value="1"/>
</dbReference>
<dbReference type="RefSeq" id="WP_078490802.1">
    <property type="nucleotide sequence ID" value="NZ_AZSP01000395.1"/>
</dbReference>
<feature type="compositionally biased region" description="Pro residues" evidence="3">
    <location>
        <begin position="36"/>
        <end position="48"/>
    </location>
</feature>
<protein>
    <recommendedName>
        <fullName evidence="9">Thioester reductase</fullName>
    </recommendedName>
</protein>
<evidence type="ECO:0000259" key="4">
    <source>
        <dbReference type="Pfam" id="PF00501"/>
    </source>
</evidence>
<dbReference type="CDD" id="cd12117">
    <property type="entry name" value="A_NRPS_Srf_like"/>
    <property type="match status" value="1"/>
</dbReference>
<sequence length="1096" mass="116004">MTDTDPRTDGIDSHPDPTTGRLGPAVTPLTAGFGHPPSPGHPPDPGDPPDSALLDPGYPRNSGLPELFEARAAAAPLALAARHRDRVMTYGQLSAGSDRLAARLLAAGVEPGSAVGVCGSRSLEALVAFLGILKAGCAYVPLDEDHPPARLRAMAEDAGVHVAVVLPGSTRRIRGLHTRVELDRVTDAAPPDAANGAPPPVAAATDRAYVMFTSGSTGRPKPVAIAHRGVAQLVLSDPQLPPPGPGDGVLHGYGLSSDASTIEIWSGLLGGACLVLVDREELLAPAVLEERFRTHGVTVAYLTTSVFHHLARTRPGALSGLRFASAGGEAMDPGLARAVQTACPGTTLVNFYGPTENSVVSTAYVLPKLTGDETRVPIGRPFATSTCHVLRPDGTPAAPDEEGELYVGGDGLALEYIGDAELTAERFVSLPVDPGGRLYRTGDRVVRGPDGPLEYRGRLDRQVKVRGQRIELDEVEARLRSHAEVGEAVVELRDGVLAAYLTPARPGGTLPVDALRRHCVRWLPAQAVPTLIARDRFPVTSGGKVDRKRLLAESRHDEVSAPRGETREDARYGSGPGRETRSGPGAEADGPLEALAEVWQLVLRVRPAPTDNFFLIGGDSLLAAEVVARTLALLNLDAALGSGLIRALLSDPTLEGFAAAVGAHLRRPAGLRQAGTAPGAPEAEVDFVRETALGFSLPPARTPLPQPGDPSDVLLTGASGFVGAFLLDRLLRDTTARIHCPVRASGAAHAERRVLAALTRYGLRADDAARQRLVCFPADLAAPGLGLSPEHADGLAACLDLIVHNGAQVNFLYPYSALRAANVEGTREIIGLAAPRRVPVHFLSTVAVLAGFGTAGAREVDEDVRLDHADRLTMGYAESKWVAEGLLRNAAEQGLPVAVYRPYEVTGDRLHGACNTETAICSLFKTIAETGLAPDIALPMDFVPVDHVAESVVYIATRHRATDRVYHLTNPRPAVLRDVLDRMRAAGCEMRMLPYGEWVGELVRHVSRHPTSPTAPFVSLCVDRANQGDISVKEMYLDGVFPRLSRRNTEAALAGSGLDCPPVDSVMLDRYLEYFFTSGYMTRPAVAPVGAAATVS</sequence>
<dbReference type="Proteomes" id="UP000245992">
    <property type="component" value="Unassembled WGS sequence"/>
</dbReference>
<evidence type="ECO:0000256" key="3">
    <source>
        <dbReference type="SAM" id="MobiDB-lite"/>
    </source>
</evidence>
<evidence type="ECO:0000313" key="7">
    <source>
        <dbReference type="EMBL" id="PVE04155.1"/>
    </source>
</evidence>
<dbReference type="InterPro" id="IPR045851">
    <property type="entry name" value="AMP-bd_C_sf"/>
</dbReference>
<dbReference type="InterPro" id="IPR009081">
    <property type="entry name" value="PP-bd_ACP"/>
</dbReference>
<feature type="domain" description="Carrier" evidence="5">
    <location>
        <begin position="594"/>
        <end position="629"/>
    </location>
</feature>
<name>A0A2T7SMK6_9ACTN</name>
<dbReference type="PANTHER" id="PTHR44845">
    <property type="entry name" value="CARRIER DOMAIN-CONTAINING PROTEIN"/>
    <property type="match status" value="1"/>
</dbReference>
<dbReference type="NCBIfam" id="TIGR01733">
    <property type="entry name" value="AA-adenyl-dom"/>
    <property type="match status" value="1"/>
</dbReference>
<dbReference type="Gene3D" id="3.40.50.980">
    <property type="match status" value="2"/>
</dbReference>
<dbReference type="CDD" id="cd05235">
    <property type="entry name" value="SDR_e1"/>
    <property type="match status" value="1"/>
</dbReference>
<dbReference type="PROSITE" id="PS00455">
    <property type="entry name" value="AMP_BINDING"/>
    <property type="match status" value="1"/>
</dbReference>
<dbReference type="Gene3D" id="2.30.38.10">
    <property type="entry name" value="Luciferase, Domain 3"/>
    <property type="match status" value="1"/>
</dbReference>